<dbReference type="InterPro" id="IPR050266">
    <property type="entry name" value="AB_hydrolase_sf"/>
</dbReference>
<dbReference type="InterPro" id="IPR000639">
    <property type="entry name" value="Epox_hydrolase-like"/>
</dbReference>
<feature type="domain" description="AB hydrolase-1" evidence="3">
    <location>
        <begin position="31"/>
        <end position="137"/>
    </location>
</feature>
<sequence>MACPATATDLVLDLPWGRVAARRWGQAGARPLLACHGWLDNAASFDRLAPLLAAHGGLDILAIDLPGHGHSSWLPGAYSQPGQAACVLAVLDALGWQQTTLIGHSMGAGIACLLAASVPERVTALVCLDALGQLSAPVDATVPRLRKHLLSCPPGLSSTPRPLDSPQAGIVLRQQRNQLDAADAACLVQRGVVQRDGQWYWRYDPRLTEPSAVYLHEAQVQAVLGAITCPTLLLEADPPSRFIDAQAQQQRRACIAQLQHRRLAGGHHLHLGNAEAAAAAIAGFLGDTA</sequence>
<gene>
    <name evidence="4" type="ORF">ABB30_11025</name>
</gene>
<keyword evidence="5" id="KW-1185">Reference proteome</keyword>
<evidence type="ECO:0000259" key="3">
    <source>
        <dbReference type="Pfam" id="PF00561"/>
    </source>
</evidence>
<dbReference type="InterPro" id="IPR029058">
    <property type="entry name" value="AB_hydrolase_fold"/>
</dbReference>
<dbReference type="EMBL" id="LDJM01000027">
    <property type="protein sequence ID" value="KRG75816.1"/>
    <property type="molecule type" value="Genomic_DNA"/>
</dbReference>
<proteinExistence type="inferred from homology"/>
<evidence type="ECO:0000313" key="5">
    <source>
        <dbReference type="Proteomes" id="UP000050956"/>
    </source>
</evidence>
<dbReference type="AlphaFoldDB" id="A0A0R0DF29"/>
<dbReference type="STRING" id="336566.ABB30_11025"/>
<evidence type="ECO:0000256" key="1">
    <source>
        <dbReference type="ARBA" id="ARBA00008645"/>
    </source>
</evidence>
<dbReference type="PATRIC" id="fig|336566.3.peg.1626"/>
<name>A0A0R0DF29_9GAMM</name>
<dbReference type="RefSeq" id="WP_161808856.1">
    <property type="nucleotide sequence ID" value="NZ_LDJM01000027.1"/>
</dbReference>
<comment type="caution">
    <text evidence="4">The sequence shown here is derived from an EMBL/GenBank/DDBJ whole genome shotgun (WGS) entry which is preliminary data.</text>
</comment>
<dbReference type="PANTHER" id="PTHR43798:SF14">
    <property type="entry name" value="SERINE HYDROLASE-LIKE PROTEIN DDB_G0286239"/>
    <property type="match status" value="1"/>
</dbReference>
<dbReference type="PANTHER" id="PTHR43798">
    <property type="entry name" value="MONOACYLGLYCEROL LIPASE"/>
    <property type="match status" value="1"/>
</dbReference>
<dbReference type="PRINTS" id="PR00412">
    <property type="entry name" value="EPOXHYDRLASE"/>
</dbReference>
<organism evidence="4 5">
    <name type="scientific">Stenotrophomonas ginsengisoli</name>
    <dbReference type="NCBI Taxonomy" id="336566"/>
    <lineage>
        <taxon>Bacteria</taxon>
        <taxon>Pseudomonadati</taxon>
        <taxon>Pseudomonadota</taxon>
        <taxon>Gammaproteobacteria</taxon>
        <taxon>Lysobacterales</taxon>
        <taxon>Lysobacteraceae</taxon>
        <taxon>Stenotrophomonas</taxon>
    </lineage>
</organism>
<comment type="similarity">
    <text evidence="1">Belongs to the AB hydrolase superfamily.</text>
</comment>
<dbReference type="PRINTS" id="PR00111">
    <property type="entry name" value="ABHYDROLASE"/>
</dbReference>
<dbReference type="InterPro" id="IPR000073">
    <property type="entry name" value="AB_hydrolase_1"/>
</dbReference>
<dbReference type="SUPFAM" id="SSF53474">
    <property type="entry name" value="alpha/beta-Hydrolases"/>
    <property type="match status" value="1"/>
</dbReference>
<dbReference type="Pfam" id="PF00561">
    <property type="entry name" value="Abhydrolase_1"/>
    <property type="match status" value="1"/>
</dbReference>
<accession>A0A0R0DF29</accession>
<dbReference type="GO" id="GO:0016787">
    <property type="term" value="F:hydrolase activity"/>
    <property type="evidence" value="ECO:0007669"/>
    <property type="project" value="UniProtKB-KW"/>
</dbReference>
<dbReference type="Gene3D" id="3.40.50.1820">
    <property type="entry name" value="alpha/beta hydrolase"/>
    <property type="match status" value="1"/>
</dbReference>
<dbReference type="Proteomes" id="UP000050956">
    <property type="component" value="Unassembled WGS sequence"/>
</dbReference>
<keyword evidence="2" id="KW-0378">Hydrolase</keyword>
<evidence type="ECO:0000256" key="2">
    <source>
        <dbReference type="ARBA" id="ARBA00022801"/>
    </source>
</evidence>
<evidence type="ECO:0000313" key="4">
    <source>
        <dbReference type="EMBL" id="KRG75816.1"/>
    </source>
</evidence>
<dbReference type="GO" id="GO:0016020">
    <property type="term" value="C:membrane"/>
    <property type="evidence" value="ECO:0007669"/>
    <property type="project" value="TreeGrafter"/>
</dbReference>
<reference evidence="4 5" key="1">
    <citation type="submission" date="2015-05" db="EMBL/GenBank/DDBJ databases">
        <title>Genome sequencing and analysis of members of genus Stenotrophomonas.</title>
        <authorList>
            <person name="Patil P.P."/>
            <person name="Midha S."/>
            <person name="Patil P.B."/>
        </authorList>
    </citation>
    <scope>NUCLEOTIDE SEQUENCE [LARGE SCALE GENOMIC DNA]</scope>
    <source>
        <strain evidence="4 5">DSM 24757</strain>
    </source>
</reference>
<protein>
    <recommendedName>
        <fullName evidence="3">AB hydrolase-1 domain-containing protein</fullName>
    </recommendedName>
</protein>